<dbReference type="InterPro" id="IPR045004">
    <property type="entry name" value="ECH_dom"/>
</dbReference>
<comment type="catalytic activity">
    <reaction evidence="1">
        <text>3-hydroxy-2-methylpropanoyl-CoA + H2O = 3-hydroxy-2-methylpropanoate + CoA + H(+)</text>
        <dbReference type="Rhea" id="RHEA:20888"/>
        <dbReference type="ChEBI" id="CHEBI:11805"/>
        <dbReference type="ChEBI" id="CHEBI:15377"/>
        <dbReference type="ChEBI" id="CHEBI:15378"/>
        <dbReference type="ChEBI" id="CHEBI:57287"/>
        <dbReference type="ChEBI" id="CHEBI:57340"/>
        <dbReference type="EC" id="3.1.2.4"/>
    </reaction>
</comment>
<name>A0A1Q2HVB5_9CORY</name>
<dbReference type="EC" id="3.1.2.4" evidence="2"/>
<dbReference type="InterPro" id="IPR032259">
    <property type="entry name" value="HIBYL-CoA-H"/>
</dbReference>
<evidence type="ECO:0000313" key="5">
    <source>
        <dbReference type="EMBL" id="AQQ14772.1"/>
    </source>
</evidence>
<dbReference type="Pfam" id="PF16113">
    <property type="entry name" value="ECH_2"/>
    <property type="match status" value="1"/>
</dbReference>
<keyword evidence="5" id="KW-0456">Lyase</keyword>
<keyword evidence="3" id="KW-0378">Hydrolase</keyword>
<dbReference type="PANTHER" id="PTHR43176">
    <property type="entry name" value="3-HYDROXYISOBUTYRYL-COA HYDROLASE-RELATED"/>
    <property type="match status" value="1"/>
</dbReference>
<dbReference type="KEGG" id="cgv:CGLAU_03980"/>
<evidence type="ECO:0000256" key="1">
    <source>
        <dbReference type="ARBA" id="ARBA00001709"/>
    </source>
</evidence>
<protein>
    <recommendedName>
        <fullName evidence="2">3-hydroxyisobutyryl-CoA hydrolase</fullName>
        <ecNumber evidence="2">3.1.2.4</ecNumber>
    </recommendedName>
</protein>
<dbReference type="GO" id="GO:0003860">
    <property type="term" value="F:3-hydroxyisobutyryl-CoA hydrolase activity"/>
    <property type="evidence" value="ECO:0007669"/>
    <property type="project" value="UniProtKB-EC"/>
</dbReference>
<dbReference type="AlphaFoldDB" id="A0A1Q2HVB5"/>
<dbReference type="NCBIfam" id="NF004127">
    <property type="entry name" value="PRK05617.1"/>
    <property type="match status" value="1"/>
</dbReference>
<dbReference type="SUPFAM" id="SSF52096">
    <property type="entry name" value="ClpP/crotonase"/>
    <property type="match status" value="1"/>
</dbReference>
<keyword evidence="6" id="KW-1185">Reference proteome</keyword>
<evidence type="ECO:0000313" key="6">
    <source>
        <dbReference type="Proteomes" id="UP000217209"/>
    </source>
</evidence>
<dbReference type="InterPro" id="IPR029045">
    <property type="entry name" value="ClpP/crotonase-like_dom_sf"/>
</dbReference>
<sequence>MWNTGRMTAPNENTDTEAKVLTEVRNTTGVITLNRPKGLNSLDYDMVKIIDAALREWAEDDQVERVVITSNSKHFCSGGDVKYARQAILDGDEATVDQFFADEYDMNLRLANFGKPYIALANGVIMGGGMGVSAHGSHFVVTEDAFASMPEMNIGYITDVGMSLTLQNLPKRPSKNLGKFLGLTGYRMTPDDMLELGLATHKVASLDGLLDRIVEEGELSLDDASVAPSSSTIAQYFDDIEATFDGSWPEIEARLEGAFGDFVRSLIAKASPSALVAAAELFEANAKHDLAGALENERVLGQVIRREPDFAEGVRAVLVDKDQEPKFAERPEPEKYRAVLK</sequence>
<gene>
    <name evidence="5" type="primary">echA1</name>
    <name evidence="5" type="ORF">CGLAU_03980</name>
</gene>
<dbReference type="Gene3D" id="3.90.226.10">
    <property type="entry name" value="2-enoyl-CoA Hydratase, Chain A, domain 1"/>
    <property type="match status" value="1"/>
</dbReference>
<evidence type="ECO:0000256" key="3">
    <source>
        <dbReference type="ARBA" id="ARBA00022801"/>
    </source>
</evidence>
<proteinExistence type="predicted"/>
<dbReference type="Proteomes" id="UP000217209">
    <property type="component" value="Chromosome"/>
</dbReference>
<dbReference type="CDD" id="cd06558">
    <property type="entry name" value="crotonase-like"/>
    <property type="match status" value="1"/>
</dbReference>
<evidence type="ECO:0000259" key="4">
    <source>
        <dbReference type="Pfam" id="PF16113"/>
    </source>
</evidence>
<dbReference type="PANTHER" id="PTHR43176:SF3">
    <property type="entry name" value="3-HYDROXYISOBUTYRYL-COA HYDROLASE, MITOCHONDRIAL"/>
    <property type="match status" value="1"/>
</dbReference>
<organism evidence="5 6">
    <name type="scientific">Corynebacterium glaucum</name>
    <dbReference type="NCBI Taxonomy" id="187491"/>
    <lineage>
        <taxon>Bacteria</taxon>
        <taxon>Bacillati</taxon>
        <taxon>Actinomycetota</taxon>
        <taxon>Actinomycetes</taxon>
        <taxon>Mycobacteriales</taxon>
        <taxon>Corynebacteriaceae</taxon>
        <taxon>Corynebacterium</taxon>
    </lineage>
</organism>
<accession>A0A1Q2HVB5</accession>
<dbReference type="GO" id="GO:0016829">
    <property type="term" value="F:lyase activity"/>
    <property type="evidence" value="ECO:0007669"/>
    <property type="project" value="UniProtKB-KW"/>
</dbReference>
<reference evidence="5 6" key="1">
    <citation type="submission" date="2016-12" db="EMBL/GenBank/DDBJ databases">
        <authorList>
            <person name="Song W.-J."/>
            <person name="Kurnit D.M."/>
        </authorList>
    </citation>
    <scope>NUCLEOTIDE SEQUENCE [LARGE SCALE GENOMIC DNA]</scope>
    <source>
        <strain evidence="5 6">DSM 30827</strain>
    </source>
</reference>
<evidence type="ECO:0000256" key="2">
    <source>
        <dbReference type="ARBA" id="ARBA00011915"/>
    </source>
</evidence>
<feature type="domain" description="Enoyl-CoA hydratase/isomerase" evidence="4">
    <location>
        <begin position="29"/>
        <end position="328"/>
    </location>
</feature>
<dbReference type="EMBL" id="CP019688">
    <property type="protein sequence ID" value="AQQ14772.1"/>
    <property type="molecule type" value="Genomic_DNA"/>
</dbReference>
<dbReference type="GO" id="GO:0006574">
    <property type="term" value="P:L-valine catabolic process"/>
    <property type="evidence" value="ECO:0007669"/>
    <property type="project" value="TreeGrafter"/>
</dbReference>